<dbReference type="AlphaFoldDB" id="A0AAD9R6P5"/>
<dbReference type="EMBL" id="JARQWQ010000001">
    <property type="protein sequence ID" value="KAK2574093.1"/>
    <property type="molecule type" value="Genomic_DNA"/>
</dbReference>
<evidence type="ECO:0000256" key="11">
    <source>
        <dbReference type="RuleBase" id="RU367105"/>
    </source>
</evidence>
<keyword evidence="7 10" id="KW-0863">Zinc-finger</keyword>
<dbReference type="InterPro" id="IPR037197">
    <property type="entry name" value="WWE_dom_sf"/>
</dbReference>
<dbReference type="Gene3D" id="3.30.390.130">
    <property type="match status" value="1"/>
</dbReference>
<evidence type="ECO:0000256" key="5">
    <source>
        <dbReference type="ARBA" id="ARBA00022723"/>
    </source>
</evidence>
<evidence type="ECO:0000256" key="2">
    <source>
        <dbReference type="ARBA" id="ARBA00004906"/>
    </source>
</evidence>
<evidence type="ECO:0000256" key="8">
    <source>
        <dbReference type="ARBA" id="ARBA00022833"/>
    </source>
</evidence>
<dbReference type="PROSITE" id="PS50918">
    <property type="entry name" value="WWE"/>
    <property type="match status" value="1"/>
</dbReference>
<dbReference type="PROSITE" id="PS50089">
    <property type="entry name" value="ZF_RING_2"/>
    <property type="match status" value="1"/>
</dbReference>
<feature type="domain" description="WWE" evidence="14">
    <location>
        <begin position="72"/>
        <end position="149"/>
    </location>
</feature>
<dbReference type="GO" id="GO:0005737">
    <property type="term" value="C:cytoplasm"/>
    <property type="evidence" value="ECO:0007669"/>
    <property type="project" value="UniProtKB-SubCell"/>
</dbReference>
<evidence type="ECO:0000259" key="13">
    <source>
        <dbReference type="PROSITE" id="PS50089"/>
    </source>
</evidence>
<dbReference type="InterPro" id="IPR001841">
    <property type="entry name" value="Znf_RING"/>
</dbReference>
<dbReference type="GO" id="GO:0016567">
    <property type="term" value="P:protein ubiquitination"/>
    <property type="evidence" value="ECO:0007669"/>
    <property type="project" value="UniProtKB-UniRule"/>
</dbReference>
<keyword evidence="8 11" id="KW-0862">Zinc</keyword>
<accession>A0AAD9R6P5</accession>
<keyword evidence="11" id="KW-0963">Cytoplasm</keyword>
<evidence type="ECO:0000259" key="14">
    <source>
        <dbReference type="PROSITE" id="PS50918"/>
    </source>
</evidence>
<feature type="region of interest" description="Disordered" evidence="12">
    <location>
        <begin position="161"/>
        <end position="217"/>
    </location>
</feature>
<keyword evidence="4 11" id="KW-0808">Transferase</keyword>
<dbReference type="CDD" id="cd09633">
    <property type="entry name" value="Deltex_C"/>
    <property type="match status" value="1"/>
</dbReference>
<name>A0AAD9R6P5_ACRCE</name>
<comment type="catalytic activity">
    <reaction evidence="1 11">
        <text>S-ubiquitinyl-[E2 ubiquitin-conjugating enzyme]-L-cysteine + [acceptor protein]-L-lysine = [E2 ubiquitin-conjugating enzyme]-L-cysteine + N(6)-ubiquitinyl-[acceptor protein]-L-lysine.</text>
        <dbReference type="EC" id="2.3.2.27"/>
    </reaction>
</comment>
<dbReference type="InterPro" id="IPR018123">
    <property type="entry name" value="WWE-dom_subgr"/>
</dbReference>
<feature type="region of interest" description="Disordered" evidence="12">
    <location>
        <begin position="441"/>
        <end position="460"/>
    </location>
</feature>
<feature type="domain" description="RING-type" evidence="13">
    <location>
        <begin position="236"/>
        <end position="298"/>
    </location>
</feature>
<dbReference type="Pfam" id="PF02825">
    <property type="entry name" value="WWE"/>
    <property type="match status" value="2"/>
</dbReference>
<dbReference type="InterPro" id="IPR018957">
    <property type="entry name" value="Znf_C3HC4_RING-type"/>
</dbReference>
<dbReference type="InterPro" id="IPR039399">
    <property type="entry name" value="Deltex_C_sf"/>
</dbReference>
<evidence type="ECO:0000256" key="1">
    <source>
        <dbReference type="ARBA" id="ARBA00000900"/>
    </source>
</evidence>
<dbReference type="GO" id="GO:0008270">
    <property type="term" value="F:zinc ion binding"/>
    <property type="evidence" value="ECO:0007669"/>
    <property type="project" value="UniProtKB-KW"/>
</dbReference>
<dbReference type="GO" id="GO:0007219">
    <property type="term" value="P:Notch signaling pathway"/>
    <property type="evidence" value="ECO:0007669"/>
    <property type="project" value="UniProtKB-KW"/>
</dbReference>
<dbReference type="Gene3D" id="3.30.40.10">
    <property type="entry name" value="Zinc/RING finger domain, C3HC4 (zinc finger)"/>
    <property type="match status" value="1"/>
</dbReference>
<dbReference type="Pfam" id="PF18102">
    <property type="entry name" value="DTC"/>
    <property type="match status" value="1"/>
</dbReference>
<sequence>MAAAPPAGDVIVWEWKQESNLWIPYQEGVCQLLEKKFMELRQNTSKKMLPMVNLGDCDPSLDCYEVDLVNWEQIRYETVPGQGLRWEWDNDVEWVAYDIPTSEQIERKYIGNNKGIDLSRTALGIPNILCFHNMVQVNKYTNFERPVQRLTNQSYPMVKPDYSVAKTSPSKSTKCRAKSNHTLSTSGNKSSKTKQAVGMEKKAKKPKVVQSQAAATSGDPLSDFCNDLETAPDEDCAICFEKLCNISSFDDESGSSEKSNSSGIKQLTQCKHSFHASCLQAMYNSGTKDGSLQCPTCKAIHGVKHGNQPKDGSMTVHHSQDSLPGHPDCGMITIIYDFRGGVQGPEHPNPGRSYTARGFPRTCYLPDNHKGRKVLKLLREAWRRRLIFTVGTSSTTAEQDTVVWNEIHHKTEPFSNHKGHGFPDPNYLDNVLFELAAQGVQPEKENSLGPGEGVTSQGAT</sequence>
<dbReference type="GO" id="GO:0061630">
    <property type="term" value="F:ubiquitin protein ligase activity"/>
    <property type="evidence" value="ECO:0007669"/>
    <property type="project" value="UniProtKB-UniRule"/>
</dbReference>
<dbReference type="InterPro" id="IPR013083">
    <property type="entry name" value="Znf_RING/FYVE/PHD"/>
</dbReference>
<protein>
    <recommendedName>
        <fullName evidence="11">E3 ubiquitin-protein ligase</fullName>
        <ecNumber evidence="11">2.3.2.27</ecNumber>
    </recommendedName>
</protein>
<comment type="subcellular location">
    <subcellularLocation>
        <location evidence="11">Cytoplasm</location>
    </subcellularLocation>
</comment>
<dbReference type="InterPro" id="IPR039396">
    <property type="entry name" value="Deltex_C"/>
</dbReference>
<evidence type="ECO:0000256" key="10">
    <source>
        <dbReference type="PROSITE-ProRule" id="PRU00175"/>
    </source>
</evidence>
<dbReference type="PANTHER" id="PTHR12622">
    <property type="entry name" value="DELTEX-RELATED"/>
    <property type="match status" value="1"/>
</dbReference>
<dbReference type="SMART" id="SM00678">
    <property type="entry name" value="WWE"/>
    <property type="match status" value="2"/>
</dbReference>
<dbReference type="EC" id="2.3.2.27" evidence="11"/>
<dbReference type="FunFam" id="3.30.390.130:FF:000001">
    <property type="entry name" value="Probable E3 ubiquitin-protein ligase DTX3"/>
    <property type="match status" value="1"/>
</dbReference>
<organism evidence="15 16">
    <name type="scientific">Acropora cervicornis</name>
    <name type="common">Staghorn coral</name>
    <dbReference type="NCBI Taxonomy" id="6130"/>
    <lineage>
        <taxon>Eukaryota</taxon>
        <taxon>Metazoa</taxon>
        <taxon>Cnidaria</taxon>
        <taxon>Anthozoa</taxon>
        <taxon>Hexacorallia</taxon>
        <taxon>Scleractinia</taxon>
        <taxon>Astrocoeniina</taxon>
        <taxon>Acroporidae</taxon>
        <taxon>Acropora</taxon>
    </lineage>
</organism>
<evidence type="ECO:0000256" key="3">
    <source>
        <dbReference type="ARBA" id="ARBA00009413"/>
    </source>
</evidence>
<dbReference type="InterPro" id="IPR039398">
    <property type="entry name" value="Deltex_fam"/>
</dbReference>
<reference evidence="15" key="1">
    <citation type="journal article" date="2023" name="G3 (Bethesda)">
        <title>Whole genome assembly and annotation of the endangered Caribbean coral Acropora cervicornis.</title>
        <authorList>
            <person name="Selwyn J.D."/>
            <person name="Vollmer S.V."/>
        </authorList>
    </citation>
    <scope>NUCLEOTIDE SEQUENCE</scope>
    <source>
        <strain evidence="15">K2</strain>
    </source>
</reference>
<keyword evidence="5 11" id="KW-0479">Metal-binding</keyword>
<dbReference type="SUPFAM" id="SSF117839">
    <property type="entry name" value="WWE domain"/>
    <property type="match status" value="2"/>
</dbReference>
<dbReference type="Pfam" id="PF00097">
    <property type="entry name" value="zf-C3HC4"/>
    <property type="match status" value="1"/>
</dbReference>
<comment type="similarity">
    <text evidence="3 11">Belongs to the Deltex family.</text>
</comment>
<keyword evidence="16" id="KW-1185">Reference proteome</keyword>
<evidence type="ECO:0000256" key="6">
    <source>
        <dbReference type="ARBA" id="ARBA00022737"/>
    </source>
</evidence>
<evidence type="ECO:0000256" key="4">
    <source>
        <dbReference type="ARBA" id="ARBA00022679"/>
    </source>
</evidence>
<dbReference type="SMART" id="SM00184">
    <property type="entry name" value="RING"/>
    <property type="match status" value="1"/>
</dbReference>
<dbReference type="Proteomes" id="UP001249851">
    <property type="component" value="Unassembled WGS sequence"/>
</dbReference>
<keyword evidence="6" id="KW-0677">Repeat</keyword>
<keyword evidence="9" id="KW-0914">Notch signaling pathway</keyword>
<dbReference type="InterPro" id="IPR004170">
    <property type="entry name" value="WWE_dom"/>
</dbReference>
<evidence type="ECO:0000256" key="7">
    <source>
        <dbReference type="ARBA" id="ARBA00022771"/>
    </source>
</evidence>
<dbReference type="SUPFAM" id="SSF57850">
    <property type="entry name" value="RING/U-box"/>
    <property type="match status" value="1"/>
</dbReference>
<dbReference type="Gene3D" id="3.30.720.50">
    <property type="match status" value="2"/>
</dbReference>
<reference evidence="15" key="2">
    <citation type="journal article" date="2023" name="Science">
        <title>Genomic signatures of disease resistance in endangered staghorn corals.</title>
        <authorList>
            <person name="Vollmer S.V."/>
            <person name="Selwyn J.D."/>
            <person name="Despard B.A."/>
            <person name="Roesel C.L."/>
        </authorList>
    </citation>
    <scope>NUCLEOTIDE SEQUENCE</scope>
    <source>
        <strain evidence="15">K2</strain>
    </source>
</reference>
<feature type="compositionally biased region" description="Polar residues" evidence="12">
    <location>
        <begin position="180"/>
        <end position="194"/>
    </location>
</feature>
<evidence type="ECO:0000256" key="9">
    <source>
        <dbReference type="ARBA" id="ARBA00022976"/>
    </source>
</evidence>
<evidence type="ECO:0000313" key="15">
    <source>
        <dbReference type="EMBL" id="KAK2574093.1"/>
    </source>
</evidence>
<proteinExistence type="inferred from homology"/>
<evidence type="ECO:0000256" key="12">
    <source>
        <dbReference type="SAM" id="MobiDB-lite"/>
    </source>
</evidence>
<comment type="caution">
    <text evidence="15">The sequence shown here is derived from an EMBL/GenBank/DDBJ whole genome shotgun (WGS) entry which is preliminary data.</text>
</comment>
<comment type="pathway">
    <text evidence="2 11">Protein modification; protein ubiquitination.</text>
</comment>
<evidence type="ECO:0000313" key="16">
    <source>
        <dbReference type="Proteomes" id="UP001249851"/>
    </source>
</evidence>
<gene>
    <name evidence="15" type="ORF">P5673_000220</name>
</gene>